<accession>A0A9X1HJS3</accession>
<comment type="caution">
    <text evidence="1">The sequence shown here is derived from an EMBL/GenBank/DDBJ whole genome shotgun (WGS) entry which is preliminary data.</text>
</comment>
<dbReference type="Gene3D" id="1.25.40.10">
    <property type="entry name" value="Tetratricopeptide repeat domain"/>
    <property type="match status" value="1"/>
</dbReference>
<dbReference type="AlphaFoldDB" id="A0A9X1HJS3"/>
<dbReference type="Proteomes" id="UP001139409">
    <property type="component" value="Unassembled WGS sequence"/>
</dbReference>
<protein>
    <submittedName>
        <fullName evidence="1">Tetratricopeptide repeat protein</fullName>
    </submittedName>
</protein>
<organism evidence="1 2">
    <name type="scientific">Fulvivirga sedimenti</name>
    <dbReference type="NCBI Taxonomy" id="2879465"/>
    <lineage>
        <taxon>Bacteria</taxon>
        <taxon>Pseudomonadati</taxon>
        <taxon>Bacteroidota</taxon>
        <taxon>Cytophagia</taxon>
        <taxon>Cytophagales</taxon>
        <taxon>Fulvivirgaceae</taxon>
        <taxon>Fulvivirga</taxon>
    </lineage>
</organism>
<dbReference type="SUPFAM" id="SSF48452">
    <property type="entry name" value="TPR-like"/>
    <property type="match status" value="1"/>
</dbReference>
<proteinExistence type="predicted"/>
<dbReference type="RefSeq" id="WP_225696484.1">
    <property type="nucleotide sequence ID" value="NZ_JAIXNE010000001.1"/>
</dbReference>
<dbReference type="InterPro" id="IPR011990">
    <property type="entry name" value="TPR-like_helical_dom_sf"/>
</dbReference>
<keyword evidence="2" id="KW-1185">Reference proteome</keyword>
<name>A0A9X1HJS3_9BACT</name>
<reference evidence="1" key="1">
    <citation type="submission" date="2021-09" db="EMBL/GenBank/DDBJ databases">
        <title>Fulvivirga sp. isolated from coastal sediment.</title>
        <authorList>
            <person name="Yu H."/>
        </authorList>
    </citation>
    <scope>NUCLEOTIDE SEQUENCE</scope>
    <source>
        <strain evidence="1">1062</strain>
    </source>
</reference>
<evidence type="ECO:0000313" key="2">
    <source>
        <dbReference type="Proteomes" id="UP001139409"/>
    </source>
</evidence>
<dbReference type="EMBL" id="JAIXNE010000001">
    <property type="protein sequence ID" value="MCA6073365.1"/>
    <property type="molecule type" value="Genomic_DNA"/>
</dbReference>
<evidence type="ECO:0000313" key="1">
    <source>
        <dbReference type="EMBL" id="MCA6073365.1"/>
    </source>
</evidence>
<gene>
    <name evidence="1" type="ORF">LDX50_00705</name>
</gene>
<sequence length="107" mass="12437">MNSNRIEQLKTLIADSPDDPFLHYALALEHVDEMPEIARNIFNVLLKDHPDYLPAYYHAAQLYWSMGYESEARSSFENGINLARKLKDANTLRELENAYLNFQFEVG</sequence>